<dbReference type="STRING" id="33888.A6122_1629"/>
<dbReference type="Proteomes" id="UP000077071">
    <property type="component" value="Chromosome"/>
</dbReference>
<evidence type="ECO:0000256" key="2">
    <source>
        <dbReference type="ARBA" id="ARBA00023125"/>
    </source>
</evidence>
<dbReference type="OrthoDB" id="8717159at2"/>
<protein>
    <submittedName>
        <fullName evidence="5">LysR family transcriptional regulator</fullName>
    </submittedName>
</protein>
<dbReference type="InterPro" id="IPR005119">
    <property type="entry name" value="LysR_subst-bd"/>
</dbReference>
<dbReference type="GO" id="GO:0006355">
    <property type="term" value="P:regulation of DNA-templated transcription"/>
    <property type="evidence" value="ECO:0007669"/>
    <property type="project" value="TreeGrafter"/>
</dbReference>
<accession>A0A160KT82</accession>
<dbReference type="PATRIC" id="fig|33888.3.peg.1791"/>
<dbReference type="AlphaFoldDB" id="A0A160KT82"/>
<dbReference type="PANTHER" id="PTHR30118:SF15">
    <property type="entry name" value="TRANSCRIPTIONAL REGULATORY PROTEIN"/>
    <property type="match status" value="1"/>
</dbReference>
<evidence type="ECO:0000256" key="1">
    <source>
        <dbReference type="ARBA" id="ARBA00023015"/>
    </source>
</evidence>
<evidence type="ECO:0000256" key="3">
    <source>
        <dbReference type="ARBA" id="ARBA00023163"/>
    </source>
</evidence>
<keyword evidence="6" id="KW-1185">Reference proteome</keyword>
<dbReference type="EMBL" id="CP015515">
    <property type="protein sequence ID" value="AND16763.1"/>
    <property type="molecule type" value="Genomic_DNA"/>
</dbReference>
<dbReference type="RefSeq" id="WP_068253770.1">
    <property type="nucleotide sequence ID" value="NZ_PSUM01000006.1"/>
</dbReference>
<dbReference type="Pfam" id="PF03466">
    <property type="entry name" value="LysR_substrate"/>
    <property type="match status" value="1"/>
</dbReference>
<keyword evidence="2" id="KW-0238">DNA-binding</keyword>
<sequence>MADAPRVALRFLTESADDTADLRRGLVDLEIGSAVPGSSDIAHEQVGTDALVGLARPGHPLFDNRLDVPRWAAAHHITVSRRGVSATASTSSSRLTV</sequence>
<dbReference type="GO" id="GO:0003677">
    <property type="term" value="F:DNA binding"/>
    <property type="evidence" value="ECO:0007669"/>
    <property type="project" value="UniProtKB-KW"/>
</dbReference>
<organism evidence="5 6">
    <name type="scientific">Rathayibacter tritici</name>
    <dbReference type="NCBI Taxonomy" id="33888"/>
    <lineage>
        <taxon>Bacteria</taxon>
        <taxon>Bacillati</taxon>
        <taxon>Actinomycetota</taxon>
        <taxon>Actinomycetes</taxon>
        <taxon>Micrococcales</taxon>
        <taxon>Microbacteriaceae</taxon>
        <taxon>Rathayibacter</taxon>
    </lineage>
</organism>
<gene>
    <name evidence="5" type="ORF">A6122_1629</name>
</gene>
<keyword evidence="1" id="KW-0805">Transcription regulation</keyword>
<evidence type="ECO:0000313" key="6">
    <source>
        <dbReference type="Proteomes" id="UP000077071"/>
    </source>
</evidence>
<proteinExistence type="predicted"/>
<dbReference type="SUPFAM" id="SSF53850">
    <property type="entry name" value="Periplasmic binding protein-like II"/>
    <property type="match status" value="1"/>
</dbReference>
<feature type="domain" description="LysR substrate-binding" evidence="4">
    <location>
        <begin position="2"/>
        <end position="68"/>
    </location>
</feature>
<evidence type="ECO:0000259" key="4">
    <source>
        <dbReference type="Pfam" id="PF03466"/>
    </source>
</evidence>
<name>A0A160KT82_9MICO</name>
<evidence type="ECO:0000313" key="5">
    <source>
        <dbReference type="EMBL" id="AND16763.1"/>
    </source>
</evidence>
<dbReference type="InterPro" id="IPR050389">
    <property type="entry name" value="LysR-type_TF"/>
</dbReference>
<reference evidence="5 6" key="1">
    <citation type="submission" date="2016-05" db="EMBL/GenBank/DDBJ databases">
        <title>Complete genome sequence of Rathayibacter tritici NCPPB 1953.</title>
        <authorList>
            <person name="Park J."/>
            <person name="Lee H.-H."/>
            <person name="Lee S.-W."/>
            <person name="Seo Y.-S."/>
        </authorList>
    </citation>
    <scope>NUCLEOTIDE SEQUENCE [LARGE SCALE GENOMIC DNA]</scope>
    <source>
        <strain evidence="5 6">NCPPB 1953</strain>
    </source>
</reference>
<dbReference type="PANTHER" id="PTHR30118">
    <property type="entry name" value="HTH-TYPE TRANSCRIPTIONAL REGULATOR LEUO-RELATED"/>
    <property type="match status" value="1"/>
</dbReference>
<dbReference type="KEGG" id="rtn:A6122_1629"/>
<keyword evidence="3" id="KW-0804">Transcription</keyword>
<dbReference type="Gene3D" id="3.40.190.10">
    <property type="entry name" value="Periplasmic binding protein-like II"/>
    <property type="match status" value="2"/>
</dbReference>